<evidence type="ECO:0000256" key="7">
    <source>
        <dbReference type="SAM" id="SignalP"/>
    </source>
</evidence>
<keyword evidence="2" id="KW-0479">Metal-binding</keyword>
<comment type="subcellular location">
    <subcellularLocation>
        <location evidence="1">Cell envelope</location>
    </subcellularLocation>
</comment>
<evidence type="ECO:0000256" key="3">
    <source>
        <dbReference type="ARBA" id="ARBA00022729"/>
    </source>
</evidence>
<protein>
    <submittedName>
        <fullName evidence="9">Copper resistance protein C</fullName>
    </submittedName>
</protein>
<name>A0ABQ2UCF0_9PSEU</name>
<keyword evidence="6" id="KW-0472">Membrane</keyword>
<evidence type="ECO:0000256" key="5">
    <source>
        <dbReference type="SAM" id="MobiDB-lite"/>
    </source>
</evidence>
<dbReference type="InterPro" id="IPR014756">
    <property type="entry name" value="Ig_E-set"/>
</dbReference>
<accession>A0ABQ2UCF0</accession>
<organism evidence="9 10">
    <name type="scientific">Lentzea flava</name>
    <dbReference type="NCBI Taxonomy" id="103732"/>
    <lineage>
        <taxon>Bacteria</taxon>
        <taxon>Bacillati</taxon>
        <taxon>Actinomycetota</taxon>
        <taxon>Actinomycetes</taxon>
        <taxon>Pseudonocardiales</taxon>
        <taxon>Pseudonocardiaceae</taxon>
        <taxon>Lentzea</taxon>
    </lineage>
</organism>
<feature type="region of interest" description="Disordered" evidence="5">
    <location>
        <begin position="121"/>
        <end position="154"/>
    </location>
</feature>
<dbReference type="InterPro" id="IPR032694">
    <property type="entry name" value="CopC/D"/>
</dbReference>
<keyword evidence="10" id="KW-1185">Reference proteome</keyword>
<keyword evidence="6" id="KW-0812">Transmembrane</keyword>
<feature type="signal peptide" evidence="7">
    <location>
        <begin position="1"/>
        <end position="19"/>
    </location>
</feature>
<reference evidence="10" key="1">
    <citation type="journal article" date="2019" name="Int. J. Syst. Evol. Microbiol.">
        <title>The Global Catalogue of Microorganisms (GCM) 10K type strain sequencing project: providing services to taxonomists for standard genome sequencing and annotation.</title>
        <authorList>
            <consortium name="The Broad Institute Genomics Platform"/>
            <consortium name="The Broad Institute Genome Sequencing Center for Infectious Disease"/>
            <person name="Wu L."/>
            <person name="Ma J."/>
        </authorList>
    </citation>
    <scope>NUCLEOTIDE SEQUENCE [LARGE SCALE GENOMIC DNA]</scope>
    <source>
        <strain evidence="10">JCM 3296</strain>
    </source>
</reference>
<dbReference type="InterPro" id="IPR014755">
    <property type="entry name" value="Cu-Rt/internalin_Ig-like"/>
</dbReference>
<dbReference type="PANTHER" id="PTHR34820:SF4">
    <property type="entry name" value="INNER MEMBRANE PROTEIN YEBZ"/>
    <property type="match status" value="1"/>
</dbReference>
<dbReference type="EMBL" id="BMRE01000002">
    <property type="protein sequence ID" value="GGU21095.1"/>
    <property type="molecule type" value="Genomic_DNA"/>
</dbReference>
<dbReference type="InterPro" id="IPR007348">
    <property type="entry name" value="CopC_dom"/>
</dbReference>
<dbReference type="Gene3D" id="2.60.40.1220">
    <property type="match status" value="1"/>
</dbReference>
<keyword evidence="3 7" id="KW-0732">Signal</keyword>
<feature type="domain" description="CopC" evidence="8">
    <location>
        <begin position="25"/>
        <end position="121"/>
    </location>
</feature>
<evidence type="ECO:0000256" key="2">
    <source>
        <dbReference type="ARBA" id="ARBA00022723"/>
    </source>
</evidence>
<comment type="caution">
    <text evidence="9">The sequence shown here is derived from an EMBL/GenBank/DDBJ whole genome shotgun (WGS) entry which is preliminary data.</text>
</comment>
<dbReference type="PANTHER" id="PTHR34820">
    <property type="entry name" value="INNER MEMBRANE PROTEIN YEBZ"/>
    <property type="match status" value="1"/>
</dbReference>
<evidence type="ECO:0000256" key="1">
    <source>
        <dbReference type="ARBA" id="ARBA00004196"/>
    </source>
</evidence>
<evidence type="ECO:0000256" key="6">
    <source>
        <dbReference type="SAM" id="Phobius"/>
    </source>
</evidence>
<evidence type="ECO:0000313" key="9">
    <source>
        <dbReference type="EMBL" id="GGU21095.1"/>
    </source>
</evidence>
<evidence type="ECO:0000313" key="10">
    <source>
        <dbReference type="Proteomes" id="UP000649573"/>
    </source>
</evidence>
<feature type="chain" id="PRO_5045363166" evidence="7">
    <location>
        <begin position="20"/>
        <end position="188"/>
    </location>
</feature>
<proteinExistence type="predicted"/>
<gene>
    <name evidence="9" type="primary">pcoC</name>
    <name evidence="9" type="ORF">GCM10010178_11630</name>
</gene>
<dbReference type="Pfam" id="PF04234">
    <property type="entry name" value="CopC"/>
    <property type="match status" value="1"/>
</dbReference>
<evidence type="ECO:0000256" key="4">
    <source>
        <dbReference type="ARBA" id="ARBA00023008"/>
    </source>
</evidence>
<sequence length="188" mass="18779">MKRALIACLIAGAAVLVTAAPAAAHNALISSDPKDKSSLEVGPSTVTLTFDQDVQGGQGINKVTVVDGGGGHYELPGDPMIKDNTVTQAVGALGKAGLYKIGYRILSADGHPVSGELTFTLTKDGTGTPRAGAANDGSGTPRGEAANDGSGADPHSQGDLPIWVWIAGAVALLFGGVFFALRGGGTKA</sequence>
<evidence type="ECO:0000259" key="8">
    <source>
        <dbReference type="Pfam" id="PF04234"/>
    </source>
</evidence>
<dbReference type="RefSeq" id="WP_189252490.1">
    <property type="nucleotide sequence ID" value="NZ_BMRE01000002.1"/>
</dbReference>
<feature type="transmembrane region" description="Helical" evidence="6">
    <location>
        <begin position="162"/>
        <end position="181"/>
    </location>
</feature>
<keyword evidence="6" id="KW-1133">Transmembrane helix</keyword>
<dbReference type="SUPFAM" id="SSF81296">
    <property type="entry name" value="E set domains"/>
    <property type="match status" value="1"/>
</dbReference>
<dbReference type="Proteomes" id="UP000649573">
    <property type="component" value="Unassembled WGS sequence"/>
</dbReference>
<keyword evidence="4" id="KW-0186">Copper</keyword>